<dbReference type="Gene3D" id="3.30.200.20">
    <property type="entry name" value="Phosphorylase Kinase, domain 1"/>
    <property type="match status" value="1"/>
</dbReference>
<reference evidence="11" key="1">
    <citation type="journal article" date="2019" name="Environ. Microbiol.">
        <title>Fungal ecological strategies reflected in gene transcription - a case study of two litter decomposers.</title>
        <authorList>
            <person name="Barbi F."/>
            <person name="Kohler A."/>
            <person name="Barry K."/>
            <person name="Baskaran P."/>
            <person name="Daum C."/>
            <person name="Fauchery L."/>
            <person name="Ihrmark K."/>
            <person name="Kuo A."/>
            <person name="LaButti K."/>
            <person name="Lipzen A."/>
            <person name="Morin E."/>
            <person name="Grigoriev I.V."/>
            <person name="Henrissat B."/>
            <person name="Lindahl B."/>
            <person name="Martin F."/>
        </authorList>
    </citation>
    <scope>NUCLEOTIDE SEQUENCE</scope>
    <source>
        <strain evidence="11">JB14</strain>
    </source>
</reference>
<evidence type="ECO:0000256" key="7">
    <source>
        <dbReference type="ARBA" id="ARBA00047899"/>
    </source>
</evidence>
<dbReference type="InterPro" id="IPR051334">
    <property type="entry name" value="SRPK"/>
</dbReference>
<dbReference type="PROSITE" id="PS00107">
    <property type="entry name" value="PROTEIN_KINASE_ATP"/>
    <property type="match status" value="1"/>
</dbReference>
<accession>A0A6A4GML4</accession>
<keyword evidence="3" id="KW-0808">Transferase</keyword>
<evidence type="ECO:0000256" key="9">
    <source>
        <dbReference type="PROSITE-ProRule" id="PRU10141"/>
    </source>
</evidence>
<evidence type="ECO:0000259" key="10">
    <source>
        <dbReference type="PROSITE" id="PS50011"/>
    </source>
</evidence>
<evidence type="ECO:0000256" key="3">
    <source>
        <dbReference type="ARBA" id="ARBA00022679"/>
    </source>
</evidence>
<dbReference type="SUPFAM" id="SSF56112">
    <property type="entry name" value="Protein kinase-like (PK-like)"/>
    <property type="match status" value="1"/>
</dbReference>
<dbReference type="Proteomes" id="UP000799118">
    <property type="component" value="Unassembled WGS sequence"/>
</dbReference>
<keyword evidence="12" id="KW-1185">Reference proteome</keyword>
<organism evidence="11 12">
    <name type="scientific">Gymnopus androsaceus JB14</name>
    <dbReference type="NCBI Taxonomy" id="1447944"/>
    <lineage>
        <taxon>Eukaryota</taxon>
        <taxon>Fungi</taxon>
        <taxon>Dikarya</taxon>
        <taxon>Basidiomycota</taxon>
        <taxon>Agaricomycotina</taxon>
        <taxon>Agaricomycetes</taxon>
        <taxon>Agaricomycetidae</taxon>
        <taxon>Agaricales</taxon>
        <taxon>Marasmiineae</taxon>
        <taxon>Omphalotaceae</taxon>
        <taxon>Gymnopus</taxon>
    </lineage>
</organism>
<evidence type="ECO:0000256" key="2">
    <source>
        <dbReference type="ARBA" id="ARBA00022527"/>
    </source>
</evidence>
<dbReference type="InterPro" id="IPR000719">
    <property type="entry name" value="Prot_kinase_dom"/>
</dbReference>
<dbReference type="GO" id="GO:0004674">
    <property type="term" value="F:protein serine/threonine kinase activity"/>
    <property type="evidence" value="ECO:0007669"/>
    <property type="project" value="UniProtKB-KW"/>
</dbReference>
<gene>
    <name evidence="11" type="ORF">BT96DRAFT_867723</name>
</gene>
<dbReference type="OrthoDB" id="5979581at2759"/>
<evidence type="ECO:0000313" key="12">
    <source>
        <dbReference type="Proteomes" id="UP000799118"/>
    </source>
</evidence>
<comment type="catalytic activity">
    <reaction evidence="8">
        <text>L-seryl-[protein] + ATP = O-phospho-L-seryl-[protein] + ADP + H(+)</text>
        <dbReference type="Rhea" id="RHEA:17989"/>
        <dbReference type="Rhea" id="RHEA-COMP:9863"/>
        <dbReference type="Rhea" id="RHEA-COMP:11604"/>
        <dbReference type="ChEBI" id="CHEBI:15378"/>
        <dbReference type="ChEBI" id="CHEBI:29999"/>
        <dbReference type="ChEBI" id="CHEBI:30616"/>
        <dbReference type="ChEBI" id="CHEBI:83421"/>
        <dbReference type="ChEBI" id="CHEBI:456216"/>
        <dbReference type="EC" id="2.7.11.1"/>
    </reaction>
</comment>
<dbReference type="GO" id="GO:0050684">
    <property type="term" value="P:regulation of mRNA processing"/>
    <property type="evidence" value="ECO:0007669"/>
    <property type="project" value="TreeGrafter"/>
</dbReference>
<dbReference type="InterPro" id="IPR017441">
    <property type="entry name" value="Protein_kinase_ATP_BS"/>
</dbReference>
<dbReference type="GO" id="GO:0000245">
    <property type="term" value="P:spliceosomal complex assembly"/>
    <property type="evidence" value="ECO:0007669"/>
    <property type="project" value="TreeGrafter"/>
</dbReference>
<dbReference type="EC" id="2.7.11.1" evidence="1"/>
<feature type="non-terminal residue" evidence="11">
    <location>
        <position position="1"/>
    </location>
</feature>
<dbReference type="GO" id="GO:0005524">
    <property type="term" value="F:ATP binding"/>
    <property type="evidence" value="ECO:0007669"/>
    <property type="project" value="UniProtKB-UniRule"/>
</dbReference>
<dbReference type="AlphaFoldDB" id="A0A6A4GML4"/>
<evidence type="ECO:0000256" key="6">
    <source>
        <dbReference type="ARBA" id="ARBA00022840"/>
    </source>
</evidence>
<evidence type="ECO:0000256" key="1">
    <source>
        <dbReference type="ARBA" id="ARBA00012513"/>
    </source>
</evidence>
<dbReference type="Gene3D" id="1.10.510.10">
    <property type="entry name" value="Transferase(Phosphotransferase) domain 1"/>
    <property type="match status" value="1"/>
</dbReference>
<protein>
    <recommendedName>
        <fullName evidence="1">non-specific serine/threonine protein kinase</fullName>
        <ecNumber evidence="1">2.7.11.1</ecNumber>
    </recommendedName>
</protein>
<sequence length="341" mass="38011">MSELSESDPLLFWPGIPHSSEEIECYTLGGFHPVHLGDVFRSKNAVYRVLHKLGWGSFATVWLASRTLQEEAENPKHPSRYVALKICVANSDSDHEIYVHRRLPSDSLHVANLLDSFSLHGPNGSHTVLVYNALASLTSHRGTPSFELNLDNRRLLCHQVVQAIAFLHRNGVIHRDLHVGNIGVSLPTLDEQSELDLLEDFQPNPHAILHCKPHPSPESLPKYLLPPINLADYFKPRRHALNRQIPAGGSAQIMDFGSAAIIDEPARRCITPPTVCAPEIMFKVVTSESSIASPTFASDIWSLACIFYIVNTDQIFYSAAPNTTHLRDMAKLCGEIPLEWQ</sequence>
<evidence type="ECO:0000313" key="11">
    <source>
        <dbReference type="EMBL" id="KAE9386808.1"/>
    </source>
</evidence>
<name>A0A6A4GML4_9AGAR</name>
<dbReference type="PANTHER" id="PTHR47634:SF9">
    <property type="entry name" value="PROTEIN KINASE DOMAIN-CONTAINING PROTEIN-RELATED"/>
    <property type="match status" value="1"/>
</dbReference>
<dbReference type="GO" id="GO:0005634">
    <property type="term" value="C:nucleus"/>
    <property type="evidence" value="ECO:0007669"/>
    <property type="project" value="TreeGrafter"/>
</dbReference>
<feature type="domain" description="Protein kinase" evidence="10">
    <location>
        <begin position="47"/>
        <end position="341"/>
    </location>
</feature>
<evidence type="ECO:0000256" key="8">
    <source>
        <dbReference type="ARBA" id="ARBA00048679"/>
    </source>
</evidence>
<dbReference type="GO" id="GO:0005737">
    <property type="term" value="C:cytoplasm"/>
    <property type="evidence" value="ECO:0007669"/>
    <property type="project" value="TreeGrafter"/>
</dbReference>
<keyword evidence="6 9" id="KW-0067">ATP-binding</keyword>
<dbReference type="Pfam" id="PF00069">
    <property type="entry name" value="Pkinase"/>
    <property type="match status" value="1"/>
</dbReference>
<dbReference type="InterPro" id="IPR011009">
    <property type="entry name" value="Kinase-like_dom_sf"/>
</dbReference>
<feature type="non-terminal residue" evidence="11">
    <location>
        <position position="341"/>
    </location>
</feature>
<keyword evidence="4 9" id="KW-0547">Nucleotide-binding</keyword>
<evidence type="ECO:0000256" key="4">
    <source>
        <dbReference type="ARBA" id="ARBA00022741"/>
    </source>
</evidence>
<comment type="catalytic activity">
    <reaction evidence="7">
        <text>L-threonyl-[protein] + ATP = O-phospho-L-threonyl-[protein] + ADP + H(+)</text>
        <dbReference type="Rhea" id="RHEA:46608"/>
        <dbReference type="Rhea" id="RHEA-COMP:11060"/>
        <dbReference type="Rhea" id="RHEA-COMP:11605"/>
        <dbReference type="ChEBI" id="CHEBI:15378"/>
        <dbReference type="ChEBI" id="CHEBI:30013"/>
        <dbReference type="ChEBI" id="CHEBI:30616"/>
        <dbReference type="ChEBI" id="CHEBI:61977"/>
        <dbReference type="ChEBI" id="CHEBI:456216"/>
        <dbReference type="EC" id="2.7.11.1"/>
    </reaction>
</comment>
<dbReference type="SMART" id="SM00220">
    <property type="entry name" value="S_TKc"/>
    <property type="match status" value="1"/>
</dbReference>
<keyword evidence="5 11" id="KW-0418">Kinase</keyword>
<keyword evidence="2" id="KW-0723">Serine/threonine-protein kinase</keyword>
<feature type="binding site" evidence="9">
    <location>
        <position position="85"/>
    </location>
    <ligand>
        <name>ATP</name>
        <dbReference type="ChEBI" id="CHEBI:30616"/>
    </ligand>
</feature>
<dbReference type="PROSITE" id="PS50011">
    <property type="entry name" value="PROTEIN_KINASE_DOM"/>
    <property type="match status" value="1"/>
</dbReference>
<proteinExistence type="predicted"/>
<dbReference type="PANTHER" id="PTHR47634">
    <property type="entry name" value="PROTEIN KINASE DOMAIN-CONTAINING PROTEIN-RELATED"/>
    <property type="match status" value="1"/>
</dbReference>
<evidence type="ECO:0000256" key="5">
    <source>
        <dbReference type="ARBA" id="ARBA00022777"/>
    </source>
</evidence>
<dbReference type="EMBL" id="ML769846">
    <property type="protein sequence ID" value="KAE9386808.1"/>
    <property type="molecule type" value="Genomic_DNA"/>
</dbReference>